<dbReference type="Proteomes" id="UP000054324">
    <property type="component" value="Unassembled WGS sequence"/>
</dbReference>
<dbReference type="Pfam" id="PF04100">
    <property type="entry name" value="Vps53_N"/>
    <property type="match status" value="2"/>
</dbReference>
<feature type="domain" description="Vps53 C-terminal" evidence="10">
    <location>
        <begin position="896"/>
        <end position="951"/>
    </location>
</feature>
<feature type="domain" description="Vps53 N-terminal" evidence="9">
    <location>
        <begin position="102"/>
        <end position="235"/>
    </location>
</feature>
<dbReference type="InterPro" id="IPR031745">
    <property type="entry name" value="Vps53_C"/>
</dbReference>
<gene>
    <name evidence="11" type="ORF">T265_02082</name>
</gene>
<name>A0A074ZWA1_OPIVI</name>
<dbReference type="KEGG" id="ovi:T265_02082"/>
<evidence type="ECO:0000259" key="10">
    <source>
        <dbReference type="Pfam" id="PF16854"/>
    </source>
</evidence>
<keyword evidence="5" id="KW-0967">Endosome</keyword>
<dbReference type="GO" id="GO:0042147">
    <property type="term" value="P:retrograde transport, endosome to Golgi"/>
    <property type="evidence" value="ECO:0007669"/>
    <property type="project" value="InterPro"/>
</dbReference>
<keyword evidence="7" id="KW-0472">Membrane</keyword>
<evidence type="ECO:0000256" key="2">
    <source>
        <dbReference type="ARBA" id="ARBA00004481"/>
    </source>
</evidence>
<evidence type="ECO:0000259" key="9">
    <source>
        <dbReference type="Pfam" id="PF04100"/>
    </source>
</evidence>
<evidence type="ECO:0000256" key="7">
    <source>
        <dbReference type="ARBA" id="ARBA00023136"/>
    </source>
</evidence>
<feature type="region of interest" description="Disordered" evidence="8">
    <location>
        <begin position="1035"/>
        <end position="1080"/>
    </location>
</feature>
<evidence type="ECO:0000256" key="8">
    <source>
        <dbReference type="SAM" id="MobiDB-lite"/>
    </source>
</evidence>
<feature type="compositionally biased region" description="Polar residues" evidence="8">
    <location>
        <begin position="480"/>
        <end position="490"/>
    </location>
</feature>
<dbReference type="Pfam" id="PF16854">
    <property type="entry name" value="VPS53_C"/>
    <property type="match status" value="1"/>
</dbReference>
<dbReference type="OrthoDB" id="10261632at2759"/>
<feature type="domain" description="Vps53 N-terminal" evidence="9">
    <location>
        <begin position="287"/>
        <end position="568"/>
    </location>
</feature>
<evidence type="ECO:0000256" key="6">
    <source>
        <dbReference type="ARBA" id="ARBA00023034"/>
    </source>
</evidence>
<dbReference type="InterPro" id="IPR007234">
    <property type="entry name" value="Vps53_N"/>
</dbReference>
<evidence type="ECO:0000256" key="4">
    <source>
        <dbReference type="ARBA" id="ARBA00014103"/>
    </source>
</evidence>
<dbReference type="PANTHER" id="PTHR12820">
    <property type="entry name" value="VACUOLAR SORTING PROTEIN 53"/>
    <property type="match status" value="1"/>
</dbReference>
<dbReference type="AlphaFoldDB" id="A0A074ZWA1"/>
<dbReference type="GO" id="GO:0005829">
    <property type="term" value="C:cytosol"/>
    <property type="evidence" value="ECO:0007669"/>
    <property type="project" value="GOC"/>
</dbReference>
<comment type="subcellular location">
    <subcellularLocation>
        <location evidence="2">Endosome membrane</location>
        <topology evidence="2">Peripheral membrane protein</topology>
    </subcellularLocation>
    <subcellularLocation>
        <location evidence="1">Golgi apparatus</location>
        <location evidence="1">trans-Golgi network membrane</location>
        <topology evidence="1">Peripheral membrane protein</topology>
    </subcellularLocation>
</comment>
<evidence type="ECO:0000313" key="12">
    <source>
        <dbReference type="Proteomes" id="UP000054324"/>
    </source>
</evidence>
<dbReference type="STRING" id="6198.A0A074ZWA1"/>
<dbReference type="GO" id="GO:0010008">
    <property type="term" value="C:endosome membrane"/>
    <property type="evidence" value="ECO:0007669"/>
    <property type="project" value="UniProtKB-SubCell"/>
</dbReference>
<dbReference type="RefSeq" id="XP_009164505.1">
    <property type="nucleotide sequence ID" value="XM_009166241.1"/>
</dbReference>
<dbReference type="GeneID" id="20316270"/>
<dbReference type="PANTHER" id="PTHR12820:SF0">
    <property type="entry name" value="VACUOLAR PROTEIN SORTING-ASSOCIATED PROTEIN 53 HOMOLOG"/>
    <property type="match status" value="1"/>
</dbReference>
<dbReference type="InterPro" id="IPR039766">
    <property type="entry name" value="Vps53"/>
</dbReference>
<evidence type="ECO:0000256" key="3">
    <source>
        <dbReference type="ARBA" id="ARBA00008628"/>
    </source>
</evidence>
<organism evidence="11 12">
    <name type="scientific">Opisthorchis viverrini</name>
    <name type="common">Southeast Asian liver fluke</name>
    <dbReference type="NCBI Taxonomy" id="6198"/>
    <lineage>
        <taxon>Eukaryota</taxon>
        <taxon>Metazoa</taxon>
        <taxon>Spiralia</taxon>
        <taxon>Lophotrochozoa</taxon>
        <taxon>Platyhelminthes</taxon>
        <taxon>Trematoda</taxon>
        <taxon>Digenea</taxon>
        <taxon>Opisthorchiida</taxon>
        <taxon>Opisthorchiata</taxon>
        <taxon>Opisthorchiidae</taxon>
        <taxon>Opisthorchis</taxon>
    </lineage>
</organism>
<evidence type="ECO:0000256" key="5">
    <source>
        <dbReference type="ARBA" id="ARBA00022753"/>
    </source>
</evidence>
<dbReference type="GO" id="GO:0000938">
    <property type="term" value="C:GARP complex"/>
    <property type="evidence" value="ECO:0007669"/>
    <property type="project" value="InterPro"/>
</dbReference>
<protein>
    <recommendedName>
        <fullName evidence="4">Vacuolar protein sorting-associated protein 53 homolog</fullName>
    </recommendedName>
</protein>
<proteinExistence type="inferred from homology"/>
<dbReference type="EMBL" id="KL596642">
    <property type="protein sequence ID" value="KER31713.1"/>
    <property type="molecule type" value="Genomic_DNA"/>
</dbReference>
<comment type="similarity">
    <text evidence="3">Belongs to the VPS53 family.</text>
</comment>
<evidence type="ECO:0000313" key="11">
    <source>
        <dbReference type="EMBL" id="KER31713.1"/>
    </source>
</evidence>
<evidence type="ECO:0000256" key="1">
    <source>
        <dbReference type="ARBA" id="ARBA00004150"/>
    </source>
</evidence>
<feature type="compositionally biased region" description="Polar residues" evidence="8">
    <location>
        <begin position="1052"/>
        <end position="1075"/>
    </location>
</feature>
<keyword evidence="12" id="KW-1185">Reference proteome</keyword>
<dbReference type="CTD" id="20316270"/>
<keyword evidence="6" id="KW-0333">Golgi apparatus</keyword>
<sequence>MLFHFPAIETVAARTNVPLLGWLKWLEREFTDRKIRGSNPISASRLLLSRLEKSGSIAALSFMEGVTKMKSNKTDHPTYFQPEVEEVLASLNLKTDSLDSPSFDVVAYINEMFPTEQSLANIDDVIADTERKLDELESETRGIIHSQWQIEEEGQEVVQEAMQMMKTLFTRIHDVQDRATRSEQMVHDITKDIQQLDQAKRNLTVSITTLNNLILIVNALDRLNELLQIKHVTETAFHTPEKIPKVAANPFADSDSTLESEKNPRDSKQAAKFCLSFVSEVSDLLSQAQRLVQPMLAAYQSIPSISSLASELDTIHSVLAERLSRELRALLAGSRNVLDNAALIQMSCQLVELMPEKLSVKSNLLTWFISRQLGEYRELFDPSQTAAWIDKIDHRYAWLRSNLPPMERKFQAIFPSHWHVTEELIVEFCRITRTDLEIVMKRRQAELTHNLLIFGLQRTLAFESSLNKIYPDFTPSECCQQRTGAESSNTKRQKSLNPFDDDEEVVATTPVSQKESDKQGLSAMTDKEAGDADWKKQAFDGLISGCFDAHFDLYLNHVEKALHDQLHNRLIGDFTVNKSSLSGHELTDVLKNSDQVTTAMPVSTGDSGENTLYSATDLFLLYKQIIKQTLQLNRGQGLLGLVRLLRQYLSEYTLWVLLAQIPGISIGTPTTATSGASEMTAKMAAFGLSGLSALGIGRGQTTSNTQTDGLRPIGRASLINGDQSNVSLSQLFSSLLRDDQQLPRLSKDDIHKVSIILVTAAFCLKTVEELEARLKVEIRPPSWASKISFSQEMDGFAACRSVCVHRLVSDLESAAEPQLAAMARLPWNNLTQVGDQSVYVTEIIKHLRTQVPLIRDTLYSVRATFTQICIKFAGSLITRFIGSLYRCKPLNTFGAEQLLLDTQSLKSALLQMPVLGSKFAQQPPRSFTNLVHEGMGGAERIIKAVMLPVGSTGLPQAATDTSSTPSGFVMGPVDANAAEAFLASYRQLLPDATPTDLQKILEMKGIKAAEQQLILDAFRIQYDANKSSVPAVISEKETKASTTDETTRDQSKLSMSTAPKSSTNHSAATDSSTALQAGRIRQLEKLVKKRR</sequence>
<accession>A0A074ZWA1</accession>
<feature type="region of interest" description="Disordered" evidence="8">
    <location>
        <begin position="480"/>
        <end position="527"/>
    </location>
</feature>
<reference evidence="11 12" key="1">
    <citation type="submission" date="2013-11" db="EMBL/GenBank/DDBJ databases">
        <title>Opisthorchis viverrini - life in the bile duct.</title>
        <authorList>
            <person name="Young N.D."/>
            <person name="Nagarajan N."/>
            <person name="Lin S.J."/>
            <person name="Korhonen P.K."/>
            <person name="Jex A.R."/>
            <person name="Hall R.S."/>
            <person name="Safavi-Hemami H."/>
            <person name="Kaewkong W."/>
            <person name="Bertrand D."/>
            <person name="Gao S."/>
            <person name="Seet Q."/>
            <person name="Wongkham S."/>
            <person name="Teh B.T."/>
            <person name="Wongkham C."/>
            <person name="Intapan P.M."/>
            <person name="Maleewong W."/>
            <person name="Yang X."/>
            <person name="Hu M."/>
            <person name="Wang Z."/>
            <person name="Hofmann A."/>
            <person name="Sternberg P.W."/>
            <person name="Tan P."/>
            <person name="Wang J."/>
            <person name="Gasser R.B."/>
        </authorList>
    </citation>
    <scope>NUCLEOTIDE SEQUENCE [LARGE SCALE GENOMIC DNA]</scope>
</reference>